<evidence type="ECO:0000313" key="10">
    <source>
        <dbReference type="EMBL" id="GLI55447.1"/>
    </source>
</evidence>
<dbReference type="SMART" id="SM00388">
    <property type="entry name" value="HisKA"/>
    <property type="match status" value="1"/>
</dbReference>
<dbReference type="SUPFAM" id="SSF55874">
    <property type="entry name" value="ATPase domain of HSP90 chaperone/DNA topoisomerase II/histidine kinase"/>
    <property type="match status" value="1"/>
</dbReference>
<proteinExistence type="predicted"/>
<dbReference type="InterPro" id="IPR036097">
    <property type="entry name" value="HisK_dim/P_sf"/>
</dbReference>
<dbReference type="GO" id="GO:0000155">
    <property type="term" value="F:phosphorelay sensor kinase activity"/>
    <property type="evidence" value="ECO:0007669"/>
    <property type="project" value="InterPro"/>
</dbReference>
<dbReference type="CDD" id="cd00082">
    <property type="entry name" value="HisKA"/>
    <property type="match status" value="1"/>
</dbReference>
<evidence type="ECO:0000256" key="1">
    <source>
        <dbReference type="ARBA" id="ARBA00000085"/>
    </source>
</evidence>
<accession>A0A9W6GJU8</accession>
<dbReference type="SMART" id="SM00387">
    <property type="entry name" value="HATPase_c"/>
    <property type="match status" value="1"/>
</dbReference>
<evidence type="ECO:0000256" key="6">
    <source>
        <dbReference type="ARBA" id="ARBA00022777"/>
    </source>
</evidence>
<dbReference type="RefSeq" id="WP_281833927.1">
    <property type="nucleotide sequence ID" value="NZ_BSDY01000004.1"/>
</dbReference>
<keyword evidence="8" id="KW-0902">Two-component regulatory system</keyword>
<keyword evidence="3" id="KW-0597">Phosphoprotein</keyword>
<keyword evidence="6" id="KW-0418">Kinase</keyword>
<dbReference type="SUPFAM" id="SSF47384">
    <property type="entry name" value="Homodimeric domain of signal transducing histidine kinase"/>
    <property type="match status" value="1"/>
</dbReference>
<evidence type="ECO:0000256" key="3">
    <source>
        <dbReference type="ARBA" id="ARBA00022553"/>
    </source>
</evidence>
<evidence type="ECO:0000256" key="7">
    <source>
        <dbReference type="ARBA" id="ARBA00022840"/>
    </source>
</evidence>
<comment type="catalytic activity">
    <reaction evidence="1">
        <text>ATP + protein L-histidine = ADP + protein N-phospho-L-histidine.</text>
        <dbReference type="EC" id="2.7.13.3"/>
    </reaction>
</comment>
<sequence length="423" mass="49299">MLKGEHEKLDREFLVKKLKDDEKGISHMLEELESMDKMVSVIYREKNEERAIFCLLLLLTTKLDLGYVESYYFSYDSTEKSLTYKEGYFDLRRISDSKLERIYTLAQERMDIERVGFLNEVLTTNQPRYSIKKGEFHTPYEFLNRLQNYTVIPICYGKKKYGIIILAGNRKFIRFERKEKEIIDLFKYNLSMYLYNRKLEINEMENERLKTIGHFANSIVHEFKTPISVIKGLASLAKNKLHDPAKVGEYLDNIIKEANRIVDMSQEVSEYAGLKERVLEKTTFNVMEILRQEVEKFRSNLELLQIQVIFVGDESWSKEGNRERFGRLIGYILKNAIENVDYSKENKYILIKLEDSGGKLTIEDNGCGIKERNVEKVFDPFFTTKINGTGLGLTIVKEALKKNGGSVTAESAEGQYTRIIIEA</sequence>
<evidence type="ECO:0000256" key="2">
    <source>
        <dbReference type="ARBA" id="ARBA00012438"/>
    </source>
</evidence>
<dbReference type="GO" id="GO:0005524">
    <property type="term" value="F:ATP binding"/>
    <property type="evidence" value="ECO:0007669"/>
    <property type="project" value="UniProtKB-KW"/>
</dbReference>
<dbReference type="Gene3D" id="3.30.565.10">
    <property type="entry name" value="Histidine kinase-like ATPase, C-terminal domain"/>
    <property type="match status" value="1"/>
</dbReference>
<dbReference type="Pfam" id="PF00512">
    <property type="entry name" value="HisKA"/>
    <property type="match status" value="1"/>
</dbReference>
<dbReference type="InterPro" id="IPR005467">
    <property type="entry name" value="His_kinase_dom"/>
</dbReference>
<dbReference type="InterPro" id="IPR004358">
    <property type="entry name" value="Sig_transdc_His_kin-like_C"/>
</dbReference>
<keyword evidence="5" id="KW-0547">Nucleotide-binding</keyword>
<name>A0A9W6GJU8_9FUSO</name>
<dbReference type="PROSITE" id="PS50109">
    <property type="entry name" value="HIS_KIN"/>
    <property type="match status" value="1"/>
</dbReference>
<reference evidence="10" key="1">
    <citation type="submission" date="2022-12" db="EMBL/GenBank/DDBJ databases">
        <title>Reference genome sequencing for broad-spectrum identification of bacterial and archaeal isolates by mass spectrometry.</title>
        <authorList>
            <person name="Sekiguchi Y."/>
            <person name="Tourlousse D.M."/>
        </authorList>
    </citation>
    <scope>NUCLEOTIDE SEQUENCE</scope>
    <source>
        <strain evidence="10">10succ1</strain>
    </source>
</reference>
<dbReference type="EMBL" id="BSDY01000004">
    <property type="protein sequence ID" value="GLI55447.1"/>
    <property type="molecule type" value="Genomic_DNA"/>
</dbReference>
<gene>
    <name evidence="10" type="ORF">PM10SUCC1_09610</name>
</gene>
<evidence type="ECO:0000256" key="5">
    <source>
        <dbReference type="ARBA" id="ARBA00022741"/>
    </source>
</evidence>
<keyword evidence="4" id="KW-0808">Transferase</keyword>
<dbReference type="PANTHER" id="PTHR43065">
    <property type="entry name" value="SENSOR HISTIDINE KINASE"/>
    <property type="match status" value="1"/>
</dbReference>
<protein>
    <recommendedName>
        <fullName evidence="2">histidine kinase</fullName>
        <ecNumber evidence="2">2.7.13.3</ecNumber>
    </recommendedName>
</protein>
<evidence type="ECO:0000256" key="8">
    <source>
        <dbReference type="ARBA" id="ARBA00023012"/>
    </source>
</evidence>
<organism evidence="10 11">
    <name type="scientific">Propionigenium maris DSM 9537</name>
    <dbReference type="NCBI Taxonomy" id="1123000"/>
    <lineage>
        <taxon>Bacteria</taxon>
        <taxon>Fusobacteriati</taxon>
        <taxon>Fusobacteriota</taxon>
        <taxon>Fusobacteriia</taxon>
        <taxon>Fusobacteriales</taxon>
        <taxon>Fusobacteriaceae</taxon>
        <taxon>Propionigenium</taxon>
    </lineage>
</organism>
<evidence type="ECO:0000313" key="11">
    <source>
        <dbReference type="Proteomes" id="UP001144471"/>
    </source>
</evidence>
<feature type="domain" description="Histidine kinase" evidence="9">
    <location>
        <begin position="218"/>
        <end position="423"/>
    </location>
</feature>
<comment type="caution">
    <text evidence="10">The sequence shown here is derived from an EMBL/GenBank/DDBJ whole genome shotgun (WGS) entry which is preliminary data.</text>
</comment>
<evidence type="ECO:0000256" key="4">
    <source>
        <dbReference type="ARBA" id="ARBA00022679"/>
    </source>
</evidence>
<dbReference type="Pfam" id="PF02518">
    <property type="entry name" value="HATPase_c"/>
    <property type="match status" value="1"/>
</dbReference>
<keyword evidence="7" id="KW-0067">ATP-binding</keyword>
<dbReference type="AlphaFoldDB" id="A0A9W6GJU8"/>
<dbReference type="PRINTS" id="PR00344">
    <property type="entry name" value="BCTRLSENSOR"/>
</dbReference>
<dbReference type="Gene3D" id="1.10.287.130">
    <property type="match status" value="1"/>
</dbReference>
<dbReference type="PANTHER" id="PTHR43065:SF10">
    <property type="entry name" value="PEROXIDE STRESS-ACTIVATED HISTIDINE KINASE MAK3"/>
    <property type="match status" value="1"/>
</dbReference>
<dbReference type="InterPro" id="IPR003661">
    <property type="entry name" value="HisK_dim/P_dom"/>
</dbReference>
<dbReference type="InterPro" id="IPR036890">
    <property type="entry name" value="HATPase_C_sf"/>
</dbReference>
<dbReference type="InterPro" id="IPR003594">
    <property type="entry name" value="HATPase_dom"/>
</dbReference>
<dbReference type="Proteomes" id="UP001144471">
    <property type="component" value="Unassembled WGS sequence"/>
</dbReference>
<keyword evidence="11" id="KW-1185">Reference proteome</keyword>
<dbReference type="EC" id="2.7.13.3" evidence="2"/>
<evidence type="ECO:0000259" key="9">
    <source>
        <dbReference type="PROSITE" id="PS50109"/>
    </source>
</evidence>